<dbReference type="eggNOG" id="KOG2948">
    <property type="taxonomic scope" value="Eukaryota"/>
</dbReference>
<dbReference type="PANTHER" id="PTHR11215">
    <property type="entry name" value="METAL DEPENDENT HYDROLASE - RELATED"/>
    <property type="match status" value="1"/>
</dbReference>
<comment type="similarity">
    <text evidence="1">Belongs to the MYG1 family.</text>
</comment>
<reference evidence="2" key="3">
    <citation type="submission" date="2016-03" db="UniProtKB">
        <authorList>
            <consortium name="EnsemblProtists"/>
        </authorList>
    </citation>
    <scope>IDENTIFICATION</scope>
</reference>
<dbReference type="Proteomes" id="UP000011087">
    <property type="component" value="Unassembled WGS sequence"/>
</dbReference>
<dbReference type="STRING" id="905079.L1J2B1"/>
<organism evidence="2 3">
    <name type="scientific">Guillardia theta (strain CCMP2712)</name>
    <name type="common">Cryptophyte</name>
    <dbReference type="NCBI Taxonomy" id="905079"/>
    <lineage>
        <taxon>Eukaryota</taxon>
        <taxon>Cryptophyceae</taxon>
        <taxon>Pyrenomonadales</taxon>
        <taxon>Geminigeraceae</taxon>
        <taxon>Guillardia</taxon>
    </lineage>
</organism>
<dbReference type="PANTHER" id="PTHR11215:SF1">
    <property type="entry name" value="MYG1 EXONUCLEASE"/>
    <property type="match status" value="1"/>
</dbReference>
<name>A0A0C3TEU9_GUITC</name>
<protein>
    <recommendedName>
        <fullName evidence="4">Metal-dependent protein hydrolase</fullName>
    </recommendedName>
</protein>
<evidence type="ECO:0000313" key="2">
    <source>
        <dbReference type="EnsemblProtists" id="EKX42437"/>
    </source>
</evidence>
<evidence type="ECO:0000256" key="1">
    <source>
        <dbReference type="ARBA" id="ARBA00010105"/>
    </source>
</evidence>
<evidence type="ECO:0008006" key="4">
    <source>
        <dbReference type="Google" id="ProtNLM"/>
    </source>
</evidence>
<accession>A0A0C3TEU9</accession>
<sequence>MQAQKRIGTHDGAFHCDEVLACWMLHQTKQFADAEIVRTREENKLSEMDIVVDVGAVFDPSTHRYDHHQKSFTDTFDEKHVVTKLSSAGLIYKYFGQEILQNIVKSVDVNYEKLYHLVYDNFIEEIDAVDNGVQCYAADAVPKYKVSTMLGQRVARLNPSWNDQSKKPDEQFQKAMQIVGDEMESIVNYYAKAFLPARSIVYEAISSRLDDHPSGKIIVLKTACPWKDHLFEIEKELQVSMYTLANVLYAVYEDQGGSWRVQAVPERPESFHCRKALPEAWRGIRDQALSDLTGVQGCIFVHATGFIGGAQTR</sequence>
<evidence type="ECO:0000313" key="3">
    <source>
        <dbReference type="Proteomes" id="UP000011087"/>
    </source>
</evidence>
<reference evidence="3" key="1">
    <citation type="journal article" date="2012" name="Nature">
        <title>Algal genomes reveal evolutionary mosaicism and the fate of nucleomorphs.</title>
        <authorList>
            <consortium name="DOE Joint Genome Institute"/>
            <person name="Curtis B.A."/>
            <person name="Tanifuji G."/>
            <person name="Burki F."/>
            <person name="Gruber A."/>
            <person name="Irimia M."/>
            <person name="Maruyama S."/>
            <person name="Arias M.C."/>
            <person name="Ball S.G."/>
            <person name="Gile G.H."/>
            <person name="Hirakawa Y."/>
            <person name="Hopkins J.F."/>
            <person name="Kuo A."/>
            <person name="Rensing S.A."/>
            <person name="Schmutz J."/>
            <person name="Symeonidi A."/>
            <person name="Elias M."/>
            <person name="Eveleigh R.J."/>
            <person name="Herman E.K."/>
            <person name="Klute M.J."/>
            <person name="Nakayama T."/>
            <person name="Obornik M."/>
            <person name="Reyes-Prieto A."/>
            <person name="Armbrust E.V."/>
            <person name="Aves S.J."/>
            <person name="Beiko R.G."/>
            <person name="Coutinho P."/>
            <person name="Dacks J.B."/>
            <person name="Durnford D.G."/>
            <person name="Fast N.M."/>
            <person name="Green B.R."/>
            <person name="Grisdale C.J."/>
            <person name="Hempel F."/>
            <person name="Henrissat B."/>
            <person name="Hoppner M.P."/>
            <person name="Ishida K."/>
            <person name="Kim E."/>
            <person name="Koreny L."/>
            <person name="Kroth P.G."/>
            <person name="Liu Y."/>
            <person name="Malik S.B."/>
            <person name="Maier U.G."/>
            <person name="McRose D."/>
            <person name="Mock T."/>
            <person name="Neilson J.A."/>
            <person name="Onodera N.T."/>
            <person name="Poole A.M."/>
            <person name="Pritham E.J."/>
            <person name="Richards T.A."/>
            <person name="Rocap G."/>
            <person name="Roy S.W."/>
            <person name="Sarai C."/>
            <person name="Schaack S."/>
            <person name="Shirato S."/>
            <person name="Slamovits C.H."/>
            <person name="Spencer D.F."/>
            <person name="Suzuki S."/>
            <person name="Worden A.Z."/>
            <person name="Zauner S."/>
            <person name="Barry K."/>
            <person name="Bell C."/>
            <person name="Bharti A.K."/>
            <person name="Crow J.A."/>
            <person name="Grimwood J."/>
            <person name="Kramer R."/>
            <person name="Lindquist E."/>
            <person name="Lucas S."/>
            <person name="Salamov A."/>
            <person name="McFadden G.I."/>
            <person name="Lane C.E."/>
            <person name="Keeling P.J."/>
            <person name="Gray M.W."/>
            <person name="Grigoriev I.V."/>
            <person name="Archibald J.M."/>
        </authorList>
    </citation>
    <scope>NUCLEOTIDE SEQUENCE</scope>
    <source>
        <strain evidence="3">CCMP2712</strain>
    </source>
</reference>
<dbReference type="InterPro" id="IPR003226">
    <property type="entry name" value="MYG1_exonuclease"/>
</dbReference>
<reference evidence="3" key="2">
    <citation type="submission" date="2012-11" db="EMBL/GenBank/DDBJ databases">
        <authorList>
            <person name="Kuo A."/>
            <person name="Curtis B.A."/>
            <person name="Tanifuji G."/>
            <person name="Burki F."/>
            <person name="Gruber A."/>
            <person name="Irimia M."/>
            <person name="Maruyama S."/>
            <person name="Arias M.C."/>
            <person name="Ball S.G."/>
            <person name="Gile G.H."/>
            <person name="Hirakawa Y."/>
            <person name="Hopkins J.F."/>
            <person name="Rensing S.A."/>
            <person name="Schmutz J."/>
            <person name="Symeonidi A."/>
            <person name="Elias M."/>
            <person name="Eveleigh R.J."/>
            <person name="Herman E.K."/>
            <person name="Klute M.J."/>
            <person name="Nakayama T."/>
            <person name="Obornik M."/>
            <person name="Reyes-Prieto A."/>
            <person name="Armbrust E.V."/>
            <person name="Aves S.J."/>
            <person name="Beiko R.G."/>
            <person name="Coutinho P."/>
            <person name="Dacks J.B."/>
            <person name="Durnford D.G."/>
            <person name="Fast N.M."/>
            <person name="Green B.R."/>
            <person name="Grisdale C."/>
            <person name="Hempe F."/>
            <person name="Henrissat B."/>
            <person name="Hoppner M.P."/>
            <person name="Ishida K.-I."/>
            <person name="Kim E."/>
            <person name="Koreny L."/>
            <person name="Kroth P.G."/>
            <person name="Liu Y."/>
            <person name="Malik S.-B."/>
            <person name="Maier U.G."/>
            <person name="McRose D."/>
            <person name="Mock T."/>
            <person name="Neilson J.A."/>
            <person name="Onodera N.T."/>
            <person name="Poole A.M."/>
            <person name="Pritham E.J."/>
            <person name="Richards T.A."/>
            <person name="Rocap G."/>
            <person name="Roy S.W."/>
            <person name="Sarai C."/>
            <person name="Schaack S."/>
            <person name="Shirato S."/>
            <person name="Slamovits C.H."/>
            <person name="Spencer D.F."/>
            <person name="Suzuki S."/>
            <person name="Worden A.Z."/>
            <person name="Zauner S."/>
            <person name="Barry K."/>
            <person name="Bell C."/>
            <person name="Bharti A.K."/>
            <person name="Crow J.A."/>
            <person name="Grimwood J."/>
            <person name="Kramer R."/>
            <person name="Lindquist E."/>
            <person name="Lucas S."/>
            <person name="Salamov A."/>
            <person name="McFadden G.I."/>
            <person name="Lane C.E."/>
            <person name="Keeling P.J."/>
            <person name="Gray M.W."/>
            <person name="Grigoriev I.V."/>
            <person name="Archibald J.M."/>
        </authorList>
    </citation>
    <scope>NUCLEOTIDE SEQUENCE</scope>
    <source>
        <strain evidence="3">CCMP2712</strain>
    </source>
</reference>
<proteinExistence type="inferred from homology"/>
<dbReference type="HOGENOM" id="CLU_051576_0_0_1"/>
<dbReference type="Pfam" id="PF03690">
    <property type="entry name" value="MYG1_exonuc"/>
    <property type="match status" value="1"/>
</dbReference>
<dbReference type="PaxDb" id="55529-EKX42437"/>
<keyword evidence="3" id="KW-1185">Reference proteome</keyword>
<dbReference type="OrthoDB" id="10265310at2759"/>
<dbReference type="EnsemblProtists" id="EKX42437">
    <property type="protein sequence ID" value="EKX42437"/>
    <property type="gene ID" value="GUITHDRAFT_73898"/>
</dbReference>
<dbReference type="OMA" id="FHCDEVV"/>